<gene>
    <name evidence="2" type="ORF">OPKNFCMD_0605</name>
</gene>
<keyword evidence="3" id="KW-1185">Reference proteome</keyword>
<evidence type="ECO:0000313" key="3">
    <source>
        <dbReference type="Proteomes" id="UP001055167"/>
    </source>
</evidence>
<comment type="caution">
    <text evidence="2">The sequence shown here is derived from an EMBL/GenBank/DDBJ whole genome shotgun (WGS) entry which is preliminary data.</text>
</comment>
<name>A0ABQ4QRH5_9HYPH</name>
<organism evidence="2 3">
    <name type="scientific">Methylobacterium crusticola</name>
    <dbReference type="NCBI Taxonomy" id="1697972"/>
    <lineage>
        <taxon>Bacteria</taxon>
        <taxon>Pseudomonadati</taxon>
        <taxon>Pseudomonadota</taxon>
        <taxon>Alphaproteobacteria</taxon>
        <taxon>Hyphomicrobiales</taxon>
        <taxon>Methylobacteriaceae</taxon>
        <taxon>Methylobacterium</taxon>
    </lineage>
</organism>
<evidence type="ECO:0000256" key="1">
    <source>
        <dbReference type="SAM" id="MobiDB-lite"/>
    </source>
</evidence>
<sequence length="61" mass="7015">MANRSDLPLPSTAHSPREAPVLPADLKAWRTALQRQRISFDRWERRLSARGLVDPRPLGRQ</sequence>
<dbReference type="EMBL" id="BPQH01000002">
    <property type="protein sequence ID" value="GJD47893.1"/>
    <property type="molecule type" value="Genomic_DNA"/>
</dbReference>
<dbReference type="Proteomes" id="UP001055167">
    <property type="component" value="Unassembled WGS sequence"/>
</dbReference>
<protein>
    <recommendedName>
        <fullName evidence="4">XRE family transcriptional regulator</fullName>
    </recommendedName>
</protein>
<evidence type="ECO:0000313" key="2">
    <source>
        <dbReference type="EMBL" id="GJD47893.1"/>
    </source>
</evidence>
<evidence type="ECO:0008006" key="4">
    <source>
        <dbReference type="Google" id="ProtNLM"/>
    </source>
</evidence>
<reference evidence="2" key="2">
    <citation type="submission" date="2021-08" db="EMBL/GenBank/DDBJ databases">
        <authorList>
            <person name="Tani A."/>
            <person name="Ola A."/>
            <person name="Ogura Y."/>
            <person name="Katsura K."/>
            <person name="Hayashi T."/>
        </authorList>
    </citation>
    <scope>NUCLEOTIDE SEQUENCE</scope>
    <source>
        <strain evidence="2">KCTC 52305</strain>
    </source>
</reference>
<proteinExistence type="predicted"/>
<feature type="region of interest" description="Disordered" evidence="1">
    <location>
        <begin position="1"/>
        <end position="21"/>
    </location>
</feature>
<reference evidence="2" key="1">
    <citation type="journal article" date="2021" name="Front. Microbiol.">
        <title>Comprehensive Comparative Genomics and Phenotyping of Methylobacterium Species.</title>
        <authorList>
            <person name="Alessa O."/>
            <person name="Ogura Y."/>
            <person name="Fujitani Y."/>
            <person name="Takami H."/>
            <person name="Hayashi T."/>
            <person name="Sahin N."/>
            <person name="Tani A."/>
        </authorList>
    </citation>
    <scope>NUCLEOTIDE SEQUENCE</scope>
    <source>
        <strain evidence="2">KCTC 52305</strain>
    </source>
</reference>
<accession>A0ABQ4QRH5</accession>